<feature type="compositionally biased region" description="Polar residues" evidence="8">
    <location>
        <begin position="237"/>
        <end position="255"/>
    </location>
</feature>
<feature type="region of interest" description="Disordered" evidence="8">
    <location>
        <begin position="292"/>
        <end position="363"/>
    </location>
</feature>
<feature type="transmembrane region" description="Helical" evidence="9">
    <location>
        <begin position="634"/>
        <end position="657"/>
    </location>
</feature>
<protein>
    <recommendedName>
        <fullName evidence="10">Amino acid transporter transmembrane domain-containing protein</fullName>
    </recommendedName>
</protein>
<comment type="caution">
    <text evidence="11">The sequence shown here is derived from an EMBL/GenBank/DDBJ whole genome shotgun (WGS) entry which is preliminary data.</text>
</comment>
<feature type="transmembrane region" description="Helical" evidence="9">
    <location>
        <begin position="791"/>
        <end position="808"/>
    </location>
</feature>
<dbReference type="PANTHER" id="PTHR22950:SF692">
    <property type="entry name" value="TRANSMEMBRANE AMINO ACID TRANSPORTER FAMILY PROTEIN"/>
    <property type="match status" value="1"/>
</dbReference>
<feature type="region of interest" description="Disordered" evidence="8">
    <location>
        <begin position="62"/>
        <end position="274"/>
    </location>
</feature>
<dbReference type="OrthoDB" id="655540at2759"/>
<evidence type="ECO:0000256" key="8">
    <source>
        <dbReference type="SAM" id="MobiDB-lite"/>
    </source>
</evidence>
<keyword evidence="4 9" id="KW-0812">Transmembrane</keyword>
<dbReference type="Pfam" id="PF01490">
    <property type="entry name" value="Aa_trans"/>
    <property type="match status" value="1"/>
</dbReference>
<evidence type="ECO:0000256" key="6">
    <source>
        <dbReference type="ARBA" id="ARBA00022989"/>
    </source>
</evidence>
<evidence type="ECO:0000259" key="10">
    <source>
        <dbReference type="Pfam" id="PF01490"/>
    </source>
</evidence>
<keyword evidence="5" id="KW-0029">Amino-acid transport</keyword>
<feature type="compositionally biased region" description="Acidic residues" evidence="8">
    <location>
        <begin position="131"/>
        <end position="140"/>
    </location>
</feature>
<proteinExistence type="inferred from homology"/>
<comment type="subcellular location">
    <subcellularLocation>
        <location evidence="1">Membrane</location>
        <topology evidence="1">Multi-pass membrane protein</topology>
    </subcellularLocation>
</comment>
<evidence type="ECO:0000256" key="7">
    <source>
        <dbReference type="ARBA" id="ARBA00023136"/>
    </source>
</evidence>
<comment type="similarity">
    <text evidence="2">Belongs to the amino acid/polyamine transporter 2 family.</text>
</comment>
<feature type="compositionally biased region" description="Basic and acidic residues" evidence="8">
    <location>
        <begin position="158"/>
        <end position="167"/>
    </location>
</feature>
<evidence type="ECO:0000256" key="4">
    <source>
        <dbReference type="ARBA" id="ARBA00022692"/>
    </source>
</evidence>
<feature type="compositionally biased region" description="Low complexity" evidence="8">
    <location>
        <begin position="177"/>
        <end position="186"/>
    </location>
</feature>
<evidence type="ECO:0000256" key="5">
    <source>
        <dbReference type="ARBA" id="ARBA00022970"/>
    </source>
</evidence>
<feature type="domain" description="Amino acid transporter transmembrane" evidence="10">
    <location>
        <begin position="416"/>
        <end position="869"/>
    </location>
</feature>
<keyword evidence="7 9" id="KW-0472">Membrane</keyword>
<accession>A0A8H3TV34</accession>
<gene>
    <name evidence="11" type="ORF">NliqN6_3855</name>
</gene>
<evidence type="ECO:0000256" key="3">
    <source>
        <dbReference type="ARBA" id="ARBA00022448"/>
    </source>
</evidence>
<feature type="transmembrane region" description="Helical" evidence="9">
    <location>
        <begin position="814"/>
        <end position="838"/>
    </location>
</feature>
<keyword evidence="3" id="KW-0813">Transport</keyword>
<feature type="transmembrane region" description="Helical" evidence="9">
    <location>
        <begin position="560"/>
        <end position="579"/>
    </location>
</feature>
<reference evidence="11" key="1">
    <citation type="submission" date="2020-07" db="EMBL/GenBank/DDBJ databases">
        <title>Draft Genome Sequence of a Deep-Sea Yeast, Naganishia (Cryptococcus) liquefaciens strain N6.</title>
        <authorList>
            <person name="Han Y.W."/>
            <person name="Kajitani R."/>
            <person name="Morimoto H."/>
            <person name="Parhat M."/>
            <person name="Tsubouchi H."/>
            <person name="Bakenova O."/>
            <person name="Ogata M."/>
            <person name="Argunhan B."/>
            <person name="Aoki R."/>
            <person name="Kajiwara S."/>
            <person name="Itoh T."/>
            <person name="Iwasaki H."/>
        </authorList>
    </citation>
    <scope>NUCLEOTIDE SEQUENCE</scope>
    <source>
        <strain evidence="11">N6</strain>
    </source>
</reference>
<feature type="region of interest" description="Disordered" evidence="8">
    <location>
        <begin position="1"/>
        <end position="37"/>
    </location>
</feature>
<evidence type="ECO:0000256" key="1">
    <source>
        <dbReference type="ARBA" id="ARBA00004141"/>
    </source>
</evidence>
<feature type="transmembrane region" description="Helical" evidence="9">
    <location>
        <begin position="850"/>
        <end position="872"/>
    </location>
</feature>
<evidence type="ECO:0000313" key="11">
    <source>
        <dbReference type="EMBL" id="GHJ87453.1"/>
    </source>
</evidence>
<dbReference type="InterPro" id="IPR013057">
    <property type="entry name" value="AA_transpt_TM"/>
</dbReference>
<keyword evidence="6 9" id="KW-1133">Transmembrane helix</keyword>
<feature type="transmembrane region" description="Helical" evidence="9">
    <location>
        <begin position="444"/>
        <end position="465"/>
    </location>
</feature>
<dbReference type="PANTHER" id="PTHR22950">
    <property type="entry name" value="AMINO ACID TRANSPORTER"/>
    <property type="match status" value="1"/>
</dbReference>
<dbReference type="GO" id="GO:0015179">
    <property type="term" value="F:L-amino acid transmembrane transporter activity"/>
    <property type="evidence" value="ECO:0007669"/>
    <property type="project" value="TreeGrafter"/>
</dbReference>
<feature type="transmembrane region" description="Helical" evidence="9">
    <location>
        <begin position="496"/>
        <end position="515"/>
    </location>
</feature>
<evidence type="ECO:0000256" key="9">
    <source>
        <dbReference type="SAM" id="Phobius"/>
    </source>
</evidence>
<evidence type="ECO:0000256" key="2">
    <source>
        <dbReference type="ARBA" id="ARBA00008066"/>
    </source>
</evidence>
<dbReference type="Proteomes" id="UP000620104">
    <property type="component" value="Unassembled WGS sequence"/>
</dbReference>
<sequence>MPNRSAEGQPLLPSSSRDVPPAGPVISNTRRKADKGVLQSSLDIVFSYSRSQQIFAASHLPSAPSFIDDPAEDSYFFGGPAGRQSTPASRRGRDRKARGRGDEEAGSGDEDEEEDGDEGEESMIRERNQDEYEDLEEDLPAELRRGRGTTTRSKQLRRKDLDIDPDQHGFFGQSDHSPSPSRGPSPTRQVRPGMATRPSASSSLLRDFSEDEDRSAPFVGEGPGREELRRPGMQPGYGSTATARWASSRTITSGNAFDASTRGPNNLAGGEGIKTVAADDASMLSEDTSFVTATADGSDEESEETATKRKRSVVSFRGDTDFGGGFTSMESHKDQSSLGVSGSRRRKSNALSSSLGGQLSPLSPLGSRVSGGLRASSGFGIGGQSGGLGARRGSIVNRRMSVSVKSIKGHEVELGRSTSGQTMFNAIAVLVGIGVLSEPLAFRYAGWIGGTVLLLCFGLVTNYTAKLLAKLILEDPKNVQGYSDLGIKAFGWKARLFVDTLFCLELFALSIAWIVLLGDSLHAVLGGLSSDTYKIIGFFIVVPTTLLPLHLLSIPSLISLFSSFLLIVILLIDGFSKSAAPGSILHPVKTSLGPEMENYNFLGGLGLLIAGFGGHAIIPSLALDMKSPHKFNKVCDWSFGIASVIFMVTGTAGYLMFGDQVTDEITKDLMKAEYGFSKTLNQIATWMIVINPIAKFALCTRPLNLTVEALLGLNPLPQGDPHRVAPAASPARKPLLEGDDTFGHPSTEADYALGGSSSFTIPTTGAFAPPPLASEGQEAARAASRKTAGRLVARVGVTAACVGVAILLPEFERLMAFLGSFTTFFICVLLPLMFYTAITPKAERTWTRDAVHLVIFVISCAMMISGTAWAFVQGGG</sequence>
<dbReference type="EMBL" id="BLZA01000021">
    <property type="protein sequence ID" value="GHJ87453.1"/>
    <property type="molecule type" value="Genomic_DNA"/>
</dbReference>
<feature type="transmembrane region" description="Helical" evidence="9">
    <location>
        <begin position="599"/>
        <end position="622"/>
    </location>
</feature>
<feature type="compositionally biased region" description="Acidic residues" evidence="8">
    <location>
        <begin position="104"/>
        <end position="121"/>
    </location>
</feature>
<evidence type="ECO:0000313" key="12">
    <source>
        <dbReference type="Proteomes" id="UP000620104"/>
    </source>
</evidence>
<feature type="compositionally biased region" description="Low complexity" evidence="8">
    <location>
        <begin position="351"/>
        <end position="363"/>
    </location>
</feature>
<keyword evidence="12" id="KW-1185">Reference proteome</keyword>
<dbReference type="AlphaFoldDB" id="A0A8H3TV34"/>
<dbReference type="GO" id="GO:0005774">
    <property type="term" value="C:vacuolar membrane"/>
    <property type="evidence" value="ECO:0007669"/>
    <property type="project" value="TreeGrafter"/>
</dbReference>
<name>A0A8H3TV34_9TREE</name>
<organism evidence="11 12">
    <name type="scientific">Naganishia liquefaciens</name>
    <dbReference type="NCBI Taxonomy" id="104408"/>
    <lineage>
        <taxon>Eukaryota</taxon>
        <taxon>Fungi</taxon>
        <taxon>Dikarya</taxon>
        <taxon>Basidiomycota</taxon>
        <taxon>Agaricomycotina</taxon>
        <taxon>Tremellomycetes</taxon>
        <taxon>Filobasidiales</taxon>
        <taxon>Filobasidiaceae</taxon>
        <taxon>Naganishia</taxon>
    </lineage>
</organism>